<dbReference type="Pfam" id="PF13181">
    <property type="entry name" value="TPR_8"/>
    <property type="match status" value="1"/>
</dbReference>
<feature type="chain" id="PRO_5020995456" evidence="5">
    <location>
        <begin position="23"/>
        <end position="595"/>
    </location>
</feature>
<evidence type="ECO:0000313" key="7">
    <source>
        <dbReference type="Proteomes" id="UP000291301"/>
    </source>
</evidence>
<dbReference type="SUPFAM" id="SSF48452">
    <property type="entry name" value="TPR-like"/>
    <property type="match status" value="3"/>
</dbReference>
<feature type="repeat" description="TPR" evidence="3">
    <location>
        <begin position="414"/>
        <end position="447"/>
    </location>
</feature>
<name>A0A4R0PDV5_9HYPH</name>
<keyword evidence="7" id="KW-1185">Reference proteome</keyword>
<dbReference type="Pfam" id="PF13432">
    <property type="entry name" value="TPR_16"/>
    <property type="match status" value="2"/>
</dbReference>
<dbReference type="PANTHER" id="PTHR12558">
    <property type="entry name" value="CELL DIVISION CYCLE 16,23,27"/>
    <property type="match status" value="1"/>
</dbReference>
<dbReference type="PROSITE" id="PS50293">
    <property type="entry name" value="TPR_REGION"/>
    <property type="match status" value="1"/>
</dbReference>
<sequence>MKRLVYPVILLAITALSHPAAAERAPANDLSSAQSLSGAYLAAATARTDNDFDAAVKYYRDALRFDPGNLEIQEELLIALITSGHFEEALPFAEKLKTVAEIERVSRVALGIRAIQERRYLQADSMLILSVENELERLLTGIMRSWAQFGAGEVDHALRSVDELEGKDWYELFKAYHGALIANAAGRKSEAAKRFEYGMNNTAGGSASPQTYLRMAEAYAGFLARDGKTEDALATIDRGLGIAPQNPALLGLLKDSEKIGAQALRIADPAAGTAEILFNLGTAINRDGAESFAALYLEMARALVPNNAAVNFELGGIAERLGNPERAIAYYDNVPKQSFYGRLAHLQKGLNLSDMERNDEAKETLAAAVKEDPTEYRGYLALGGVHAALKEFAEAAELYEQAVKNIDTNDATFWPLFYRLGIAYERTNQWEKAEAAFKHALELSPNQPDVLNYLGYSWIDMNMNLEEGLEMIRKAVEMRPRDGYIVDSLGWAYYRLGRFEEAVVELEKSTDLRPRDAIINDHLGDAYWRVGRKLEATYQWARALDMEIERDDAAKIEAKLAASNATGMTPQVAVSQADAGEPGKTAASPNTKNGG</sequence>
<comment type="caution">
    <text evidence="6">The sequence shown here is derived from an EMBL/GenBank/DDBJ whole genome shotgun (WGS) entry which is preliminary data.</text>
</comment>
<evidence type="ECO:0000256" key="2">
    <source>
        <dbReference type="ARBA" id="ARBA00022803"/>
    </source>
</evidence>
<dbReference type="SMART" id="SM00028">
    <property type="entry name" value="TPR"/>
    <property type="match status" value="8"/>
</dbReference>
<dbReference type="RefSeq" id="WP_131569662.1">
    <property type="nucleotide sequence ID" value="NZ_JAINFK010000006.1"/>
</dbReference>
<organism evidence="6 7">
    <name type="scientific">Oricola cellulosilytica</name>
    <dbReference type="NCBI Taxonomy" id="1429082"/>
    <lineage>
        <taxon>Bacteria</taxon>
        <taxon>Pseudomonadati</taxon>
        <taxon>Pseudomonadota</taxon>
        <taxon>Alphaproteobacteria</taxon>
        <taxon>Hyphomicrobiales</taxon>
        <taxon>Ahrensiaceae</taxon>
        <taxon>Oricola</taxon>
    </lineage>
</organism>
<dbReference type="InterPro" id="IPR011990">
    <property type="entry name" value="TPR-like_helical_dom_sf"/>
</dbReference>
<dbReference type="PROSITE" id="PS50005">
    <property type="entry name" value="TPR"/>
    <property type="match status" value="3"/>
</dbReference>
<evidence type="ECO:0000256" key="3">
    <source>
        <dbReference type="PROSITE-ProRule" id="PRU00339"/>
    </source>
</evidence>
<dbReference type="Gene3D" id="1.25.40.1040">
    <property type="match status" value="1"/>
</dbReference>
<dbReference type="AlphaFoldDB" id="A0A4R0PDV5"/>
<feature type="repeat" description="TPR" evidence="3">
    <location>
        <begin position="483"/>
        <end position="516"/>
    </location>
</feature>
<proteinExistence type="predicted"/>
<evidence type="ECO:0000313" key="6">
    <source>
        <dbReference type="EMBL" id="TCD13426.1"/>
    </source>
</evidence>
<dbReference type="Pfam" id="PF07719">
    <property type="entry name" value="TPR_2"/>
    <property type="match status" value="1"/>
</dbReference>
<dbReference type="PANTHER" id="PTHR12558:SF13">
    <property type="entry name" value="CELL DIVISION CYCLE PROTEIN 27 HOMOLOG"/>
    <property type="match status" value="1"/>
</dbReference>
<accession>A0A4R0PDV5</accession>
<dbReference type="EMBL" id="SJST01000005">
    <property type="protein sequence ID" value="TCD13426.1"/>
    <property type="molecule type" value="Genomic_DNA"/>
</dbReference>
<feature type="region of interest" description="Disordered" evidence="4">
    <location>
        <begin position="567"/>
        <end position="595"/>
    </location>
</feature>
<dbReference type="Pfam" id="PF13414">
    <property type="entry name" value="TPR_11"/>
    <property type="match status" value="1"/>
</dbReference>
<keyword evidence="2 3" id="KW-0802">TPR repeat</keyword>
<dbReference type="OrthoDB" id="9766710at2"/>
<dbReference type="Proteomes" id="UP000291301">
    <property type="component" value="Unassembled WGS sequence"/>
</dbReference>
<reference evidence="6 7" key="1">
    <citation type="journal article" date="2015" name="Antonie Van Leeuwenhoek">
        <title>Oricola cellulosilytica gen. nov., sp. nov., a cellulose-degrading bacterium of the family Phyllobacteriaceae isolated from surface seashore water, and emended descriptions of Mesorhizobium loti and Phyllobacterium myrsinacearum.</title>
        <authorList>
            <person name="Hameed A."/>
            <person name="Shahina M."/>
            <person name="Lai W.A."/>
            <person name="Lin S.Y."/>
            <person name="Young L.S."/>
            <person name="Liu Y.C."/>
            <person name="Hsu Y.H."/>
            <person name="Young C.C."/>
        </authorList>
    </citation>
    <scope>NUCLEOTIDE SEQUENCE [LARGE SCALE GENOMIC DNA]</scope>
    <source>
        <strain evidence="6 7">KCTC 52183</strain>
    </source>
</reference>
<evidence type="ECO:0000256" key="4">
    <source>
        <dbReference type="SAM" id="MobiDB-lite"/>
    </source>
</evidence>
<evidence type="ECO:0000256" key="1">
    <source>
        <dbReference type="ARBA" id="ARBA00022737"/>
    </source>
</evidence>
<keyword evidence="5" id="KW-0732">Signal</keyword>
<dbReference type="InterPro" id="IPR019734">
    <property type="entry name" value="TPR_rpt"/>
</dbReference>
<evidence type="ECO:0000256" key="5">
    <source>
        <dbReference type="SAM" id="SignalP"/>
    </source>
</evidence>
<feature type="signal peptide" evidence="5">
    <location>
        <begin position="1"/>
        <end position="22"/>
    </location>
</feature>
<dbReference type="Gene3D" id="1.25.40.10">
    <property type="entry name" value="Tetratricopeptide repeat domain"/>
    <property type="match status" value="3"/>
</dbReference>
<protein>
    <submittedName>
        <fullName evidence="6">Tetratricopeptide repeat protein</fullName>
    </submittedName>
</protein>
<feature type="repeat" description="TPR" evidence="3">
    <location>
        <begin position="36"/>
        <end position="69"/>
    </location>
</feature>
<gene>
    <name evidence="6" type="ORF">E0D97_13165</name>
</gene>
<keyword evidence="1" id="KW-0677">Repeat</keyword>
<dbReference type="InterPro" id="IPR013105">
    <property type="entry name" value="TPR_2"/>
</dbReference>